<sequence length="958" mass="109695">MIYSELLKKKHKDWSSLEQEIEQLTTTYEKGEVFEQFIYAYLLLNSQFYQISEVYRSTEIPKKYLEKYKLEKKDSGVDGLIILENGKGAGYQVKFRSNRKKPSYDELAKFWVEAQHTDINYTIANCYSVTNLSKKQEKHLQILVDDFDVLDEEFFKSLFTLTNNRKIIKRAKYEPYDFQKEIIKDTVNGFKSSNRGKVIAACGTGKTLTSLWITEKINAKTVLFLAPSLALIKQTLEAWANQSNRPFSYLAVCSDKSVSLNEEDNGDIAISELNIPVTTNITEISDFLISKNVDTKYIFSTYQSLPVIAEAFLGIDDLEFDLTIFDEAHRTAGAKESSLFSLALDDNNIPSSKRLFMTATQRMLRPKLKKIAADQDRLVFSMDDEAIYGKLFHSYNFGNAINDKIISDYEIIVAGIQESELKNWIANNKELEVLNEADNTTFTTAQTLFTQIILAKAIESYPINKVISFHSSVNNAKVFSGTIGNGNNLDTLITKVNKSIGSADLFIDHINGSMSAGNRQEKLDEFKNSKYGLISNARCLTEGIDVPIIDSIYFVDNKNSIIDIVQACGRALRKPLSIPDKTAFFIIPVLIPDDSTSSDIVNMESFEMVYSVLQALRDQDDRLDEWINEINQGAVKGKFTKYKKGSKNPIKFFLPNSINIDDFADKLYLKIATVNANPTNVLYEPTVKYGKNERKSGYKRIFKTLGDYSVDSYFSSLVQPTIDKYKPSKTTITNKEAKINNNNVSHTLRLGLIVKDKKNYNITPLGKKYLDGKIDNTTLFKRQMLRYSTYLEDSNESRLLFPYRACLKIIERTKSLNFFEFAFGVNTLYDSSNESVQEAINSIFILREKYPNLLLVNEANRDTILNELNELFGSQYSLTDIWTKRTTLYNQYGYFRNHLSVFSDFIEIEKQVICLIPERINKLNQLLALDNRLEYEKDHKAILKKYVSPFLNFVIFTL</sequence>
<evidence type="ECO:0000313" key="4">
    <source>
        <dbReference type="Proteomes" id="UP001199795"/>
    </source>
</evidence>
<dbReference type="AlphaFoldDB" id="A0AAE3JMR0"/>
<dbReference type="Gene3D" id="3.40.50.300">
    <property type="entry name" value="P-loop containing nucleotide triphosphate hydrolases"/>
    <property type="match status" value="2"/>
</dbReference>
<dbReference type="InterPro" id="IPR014001">
    <property type="entry name" value="Helicase_ATP-bd"/>
</dbReference>
<dbReference type="Pfam" id="PF04851">
    <property type="entry name" value="ResIII"/>
    <property type="match status" value="1"/>
</dbReference>
<keyword evidence="3" id="KW-0378">Hydrolase</keyword>
<dbReference type="InterPro" id="IPR006935">
    <property type="entry name" value="Helicase/UvrB_N"/>
</dbReference>
<dbReference type="InterPro" id="IPR027417">
    <property type="entry name" value="P-loop_NTPase"/>
</dbReference>
<proteinExistence type="predicted"/>
<dbReference type="SUPFAM" id="SSF52540">
    <property type="entry name" value="P-loop containing nucleoside triphosphate hydrolases"/>
    <property type="match status" value="1"/>
</dbReference>
<dbReference type="PROSITE" id="PS51192">
    <property type="entry name" value="HELICASE_ATP_BIND_1"/>
    <property type="match status" value="1"/>
</dbReference>
<protein>
    <submittedName>
        <fullName evidence="3">DEAD/DEAH box helicase family protein</fullName>
    </submittedName>
</protein>
<dbReference type="SMART" id="SM00490">
    <property type="entry name" value="HELICc"/>
    <property type="match status" value="1"/>
</dbReference>
<dbReference type="PANTHER" id="PTHR47396:SF1">
    <property type="entry name" value="ATP-DEPENDENT HELICASE IRC3-RELATED"/>
    <property type="match status" value="1"/>
</dbReference>
<keyword evidence="3" id="KW-0547">Nucleotide-binding</keyword>
<dbReference type="InterPro" id="IPR001650">
    <property type="entry name" value="Helicase_C-like"/>
</dbReference>
<dbReference type="EMBL" id="JAKKDU010000022">
    <property type="protein sequence ID" value="MCF7569589.1"/>
    <property type="molecule type" value="Genomic_DNA"/>
</dbReference>
<evidence type="ECO:0000259" key="1">
    <source>
        <dbReference type="PROSITE" id="PS51192"/>
    </source>
</evidence>
<gene>
    <name evidence="3" type="ORF">L3X37_14665</name>
</gene>
<reference evidence="3" key="1">
    <citation type="submission" date="2022-01" db="EMBL/GenBank/DDBJ databases">
        <title>Draft genome sequence of Sabulilitoribacter arenilitoris KCTC 52401.</title>
        <authorList>
            <person name="Oh J.-S."/>
        </authorList>
    </citation>
    <scope>NUCLEOTIDE SEQUENCE</scope>
    <source>
        <strain evidence="3">HMF6543</strain>
    </source>
</reference>
<accession>A0AAE3JMR0</accession>
<keyword evidence="3" id="KW-0347">Helicase</keyword>
<dbReference type="GO" id="GO:0003677">
    <property type="term" value="F:DNA binding"/>
    <property type="evidence" value="ECO:0007669"/>
    <property type="project" value="InterPro"/>
</dbReference>
<dbReference type="GO" id="GO:0005829">
    <property type="term" value="C:cytosol"/>
    <property type="evidence" value="ECO:0007669"/>
    <property type="project" value="TreeGrafter"/>
</dbReference>
<dbReference type="PROSITE" id="PS51194">
    <property type="entry name" value="HELICASE_CTER"/>
    <property type="match status" value="1"/>
</dbReference>
<feature type="domain" description="Helicase ATP-binding" evidence="1">
    <location>
        <begin position="187"/>
        <end position="379"/>
    </location>
</feature>
<dbReference type="Proteomes" id="UP001199795">
    <property type="component" value="Unassembled WGS sequence"/>
</dbReference>
<dbReference type="SMART" id="SM00487">
    <property type="entry name" value="DEXDc"/>
    <property type="match status" value="1"/>
</dbReference>
<dbReference type="GO" id="GO:0004386">
    <property type="term" value="F:helicase activity"/>
    <property type="evidence" value="ECO:0007669"/>
    <property type="project" value="UniProtKB-KW"/>
</dbReference>
<keyword evidence="3" id="KW-0067">ATP-binding</keyword>
<evidence type="ECO:0000313" key="3">
    <source>
        <dbReference type="EMBL" id="MCF7569589.1"/>
    </source>
</evidence>
<dbReference type="GO" id="GO:0016787">
    <property type="term" value="F:hydrolase activity"/>
    <property type="evidence" value="ECO:0007669"/>
    <property type="project" value="InterPro"/>
</dbReference>
<dbReference type="PANTHER" id="PTHR47396">
    <property type="entry name" value="TYPE I RESTRICTION ENZYME ECOKI R PROTEIN"/>
    <property type="match status" value="1"/>
</dbReference>
<dbReference type="InterPro" id="IPR050742">
    <property type="entry name" value="Helicase_Restrict-Modif_Enz"/>
</dbReference>
<dbReference type="Pfam" id="PF00271">
    <property type="entry name" value="Helicase_C"/>
    <property type="match status" value="1"/>
</dbReference>
<dbReference type="RefSeq" id="WP_237240917.1">
    <property type="nucleotide sequence ID" value="NZ_JAKKDU010000022.1"/>
</dbReference>
<name>A0AAE3JMR0_9FLAO</name>
<dbReference type="GO" id="GO:0005524">
    <property type="term" value="F:ATP binding"/>
    <property type="evidence" value="ECO:0007669"/>
    <property type="project" value="InterPro"/>
</dbReference>
<evidence type="ECO:0000259" key="2">
    <source>
        <dbReference type="PROSITE" id="PS51194"/>
    </source>
</evidence>
<comment type="caution">
    <text evidence="3">The sequence shown here is derived from an EMBL/GenBank/DDBJ whole genome shotgun (WGS) entry which is preliminary data.</text>
</comment>
<keyword evidence="4" id="KW-1185">Reference proteome</keyword>
<organism evidence="3 4">
    <name type="scientific">Wocania arenilitoris</name>
    <dbReference type="NCBI Taxonomy" id="2044858"/>
    <lineage>
        <taxon>Bacteria</taxon>
        <taxon>Pseudomonadati</taxon>
        <taxon>Bacteroidota</taxon>
        <taxon>Flavobacteriia</taxon>
        <taxon>Flavobacteriales</taxon>
        <taxon>Flavobacteriaceae</taxon>
        <taxon>Wocania</taxon>
    </lineage>
</organism>
<dbReference type="CDD" id="cd18785">
    <property type="entry name" value="SF2_C"/>
    <property type="match status" value="1"/>
</dbReference>
<feature type="domain" description="Helicase C-terminal" evidence="2">
    <location>
        <begin position="453"/>
        <end position="631"/>
    </location>
</feature>